<comment type="caution">
    <text evidence="1">The sequence shown here is derived from an EMBL/GenBank/DDBJ whole genome shotgun (WGS) entry which is preliminary data.</text>
</comment>
<dbReference type="Proteomes" id="UP000642265">
    <property type="component" value="Unassembled WGS sequence"/>
</dbReference>
<name>A0A8I0N6R9_BRUAN</name>
<protein>
    <submittedName>
        <fullName evidence="1">Uncharacterized protein</fullName>
    </submittedName>
</protein>
<organism evidence="1 2">
    <name type="scientific">Brucella anthropi</name>
    <name type="common">Ochrobactrum anthropi</name>
    <dbReference type="NCBI Taxonomy" id="529"/>
    <lineage>
        <taxon>Bacteria</taxon>
        <taxon>Pseudomonadati</taxon>
        <taxon>Pseudomonadota</taxon>
        <taxon>Alphaproteobacteria</taxon>
        <taxon>Hyphomicrobiales</taxon>
        <taxon>Brucellaceae</taxon>
        <taxon>Brucella/Ochrobactrum group</taxon>
        <taxon>Brucella</taxon>
    </lineage>
</organism>
<dbReference type="GO" id="GO:0003676">
    <property type="term" value="F:nucleic acid binding"/>
    <property type="evidence" value="ECO:0007669"/>
    <property type="project" value="InterPro"/>
</dbReference>
<dbReference type="Gene3D" id="3.30.420.10">
    <property type="entry name" value="Ribonuclease H-like superfamily/Ribonuclease H"/>
    <property type="match status" value="1"/>
</dbReference>
<accession>A0A8I0N6R9</accession>
<reference evidence="1" key="2">
    <citation type="submission" date="2020-10" db="EMBL/GenBank/DDBJ databases">
        <title>Enrichment of novel Verrucomicrobia, Bacteroidetes and Krumholzibacteria in an oxygen-limited, methane- and iron-fed bioreactor inoculated with Bothnian Sea sediments.</title>
        <authorList>
            <person name="Martins P.D."/>
            <person name="de Jong A."/>
            <person name="Lenstra W.K."/>
            <person name="van Helmond N.A.G.M."/>
            <person name="Slomp C.P."/>
            <person name="Jetten M.S.M."/>
            <person name="Welte C.U."/>
            <person name="Rasigraf O."/>
        </authorList>
    </citation>
    <scope>NUCLEOTIDE SEQUENCE</scope>
    <source>
        <strain evidence="1">MAG47</strain>
    </source>
</reference>
<reference evidence="1" key="1">
    <citation type="submission" date="2020-09" db="EMBL/GenBank/DDBJ databases">
        <authorList>
            <person name="Dalcin Martins P."/>
        </authorList>
    </citation>
    <scope>NUCLEOTIDE SEQUENCE</scope>
    <source>
        <strain evidence="1">MAG47</strain>
    </source>
</reference>
<sequence>MMVKILALDLGTTTGFAVGGVDHMISGTWALKPSRWEGGGMVFVKFRNRLNEIRDAYGLDHVYFEEVRRHKGTDAAHRYGGLMAVLTAWCEENNVPYEGVPVGAIKKAFTGNGAASKDLMIAECVKRGFSPKDDNEADAIAIYHWVLVERHGCVEDDYA</sequence>
<dbReference type="AlphaFoldDB" id="A0A8I0N6R9"/>
<dbReference type="SUPFAM" id="SSF53098">
    <property type="entry name" value="Ribonuclease H-like"/>
    <property type="match status" value="1"/>
</dbReference>
<dbReference type="InterPro" id="IPR012337">
    <property type="entry name" value="RNaseH-like_sf"/>
</dbReference>
<evidence type="ECO:0000313" key="2">
    <source>
        <dbReference type="Proteomes" id="UP000642265"/>
    </source>
</evidence>
<proteinExistence type="predicted"/>
<dbReference type="InterPro" id="IPR036397">
    <property type="entry name" value="RNaseH_sf"/>
</dbReference>
<evidence type="ECO:0000313" key="1">
    <source>
        <dbReference type="EMBL" id="MBE0561819.1"/>
    </source>
</evidence>
<gene>
    <name evidence="1" type="ORF">IH622_13535</name>
</gene>
<dbReference type="EMBL" id="JACZKO010000038">
    <property type="protein sequence ID" value="MBE0561819.1"/>
    <property type="molecule type" value="Genomic_DNA"/>
</dbReference>